<dbReference type="InterPro" id="IPR051604">
    <property type="entry name" value="Ergot_Alk_Oxidoreductase"/>
</dbReference>
<protein>
    <recommendedName>
        <fullName evidence="1">NmrA-like domain-containing protein</fullName>
    </recommendedName>
</protein>
<dbReference type="InterPro" id="IPR036291">
    <property type="entry name" value="NAD(P)-bd_dom_sf"/>
</dbReference>
<evidence type="ECO:0000313" key="2">
    <source>
        <dbReference type="EMBL" id="KAJ9633347.1"/>
    </source>
</evidence>
<organism evidence="2 3">
    <name type="scientific">Knufia peltigerae</name>
    <dbReference type="NCBI Taxonomy" id="1002370"/>
    <lineage>
        <taxon>Eukaryota</taxon>
        <taxon>Fungi</taxon>
        <taxon>Dikarya</taxon>
        <taxon>Ascomycota</taxon>
        <taxon>Pezizomycotina</taxon>
        <taxon>Eurotiomycetes</taxon>
        <taxon>Chaetothyriomycetidae</taxon>
        <taxon>Chaetothyriales</taxon>
        <taxon>Trichomeriaceae</taxon>
        <taxon>Knufia</taxon>
    </lineage>
</organism>
<dbReference type="AlphaFoldDB" id="A0AA38Y2F2"/>
<dbReference type="InterPro" id="IPR008030">
    <property type="entry name" value="NmrA-like"/>
</dbReference>
<evidence type="ECO:0000313" key="3">
    <source>
        <dbReference type="Proteomes" id="UP001172681"/>
    </source>
</evidence>
<comment type="caution">
    <text evidence="2">The sequence shown here is derived from an EMBL/GenBank/DDBJ whole genome shotgun (WGS) entry which is preliminary data.</text>
</comment>
<proteinExistence type="predicted"/>
<dbReference type="Proteomes" id="UP001172681">
    <property type="component" value="Unassembled WGS sequence"/>
</dbReference>
<accession>A0AA38Y2F2</accession>
<name>A0AA38Y2F2_9EURO</name>
<dbReference type="Pfam" id="PF05368">
    <property type="entry name" value="NmrA"/>
    <property type="match status" value="1"/>
</dbReference>
<keyword evidence="3" id="KW-1185">Reference proteome</keyword>
<gene>
    <name evidence="2" type="ORF">H2204_007064</name>
</gene>
<feature type="domain" description="NmrA-like" evidence="1">
    <location>
        <begin position="4"/>
        <end position="272"/>
    </location>
</feature>
<sequence length="313" mass="34262">MKYDNVLVFGPTGGVGSAAALYAHSLGAKVWLAMRDTDKAISGLTPEQEQNSPGAFMRVQADLLDATSVANAVRQSGAKAVFTYASRDASAMQLAAKAMKDAGLEYVVLLSSSSLQRVGDLRAVERTDFIPFIHAQAELAMEDAGLALTAVRPGYFASNPVNNELDRSQSPARVRLFRARENLFDPVDPEDIGRVCGSVLVTRPSQGQKELVYVQGPEIMSNNDIWKTIVEVTGENIDIQHVDKENYVQSMATKMPMPLAQYLAGLQEQDGERYDLALLAQTRGNVKKYTGREPAVFADYVARHKDDFKSLKK</sequence>
<reference evidence="2" key="1">
    <citation type="submission" date="2022-10" db="EMBL/GenBank/DDBJ databases">
        <title>Culturing micro-colonial fungi from biological soil crusts in the Mojave desert and describing Neophaeococcomyces mojavensis, and introducing the new genera and species Taxawa tesnikishii.</title>
        <authorList>
            <person name="Kurbessoian T."/>
            <person name="Stajich J.E."/>
        </authorList>
    </citation>
    <scope>NUCLEOTIDE SEQUENCE</scope>
    <source>
        <strain evidence="2">TK_35</strain>
    </source>
</reference>
<dbReference type="EMBL" id="JAPDRN010000047">
    <property type="protein sequence ID" value="KAJ9633347.1"/>
    <property type="molecule type" value="Genomic_DNA"/>
</dbReference>
<dbReference type="Gene3D" id="3.40.50.720">
    <property type="entry name" value="NAD(P)-binding Rossmann-like Domain"/>
    <property type="match status" value="1"/>
</dbReference>
<evidence type="ECO:0000259" key="1">
    <source>
        <dbReference type="Pfam" id="PF05368"/>
    </source>
</evidence>
<dbReference type="PANTHER" id="PTHR43162">
    <property type="match status" value="1"/>
</dbReference>
<dbReference type="PANTHER" id="PTHR43162:SF1">
    <property type="entry name" value="PRESTALK A DIFFERENTIATION PROTEIN A"/>
    <property type="match status" value="1"/>
</dbReference>
<dbReference type="SUPFAM" id="SSF51735">
    <property type="entry name" value="NAD(P)-binding Rossmann-fold domains"/>
    <property type="match status" value="1"/>
</dbReference>